<dbReference type="Gene3D" id="2.40.70.10">
    <property type="entry name" value="Acid Proteases"/>
    <property type="match status" value="1"/>
</dbReference>
<feature type="compositionally biased region" description="Basic and acidic residues" evidence="1">
    <location>
        <begin position="548"/>
        <end position="578"/>
    </location>
</feature>
<dbReference type="InterPro" id="IPR005162">
    <property type="entry name" value="Retrotrans_gag_dom"/>
</dbReference>
<dbReference type="PANTHER" id="PTHR32108">
    <property type="entry name" value="DNA-DIRECTED RNA POLYMERASE SUBUNIT ALPHA"/>
    <property type="match status" value="1"/>
</dbReference>
<dbReference type="GO" id="GO:0003676">
    <property type="term" value="F:nucleic acid binding"/>
    <property type="evidence" value="ECO:0007669"/>
    <property type="project" value="InterPro"/>
</dbReference>
<dbReference type="InterPro" id="IPR000467">
    <property type="entry name" value="G_patch_dom"/>
</dbReference>
<evidence type="ECO:0000259" key="2">
    <source>
        <dbReference type="PROSITE" id="PS50174"/>
    </source>
</evidence>
<dbReference type="AlphaFoldDB" id="A0A1S3X9D7"/>
<dbReference type="OMA" id="APFITHR"/>
<gene>
    <name evidence="3" type="primary">LOC107762657</name>
</gene>
<accession>A0A1S3X9D7</accession>
<dbReference type="Pfam" id="PF03732">
    <property type="entry name" value="Retrotrans_gag"/>
    <property type="match status" value="1"/>
</dbReference>
<feature type="domain" description="G-patch" evidence="2">
    <location>
        <begin position="971"/>
        <end position="1017"/>
    </location>
</feature>
<dbReference type="InterPro" id="IPR021109">
    <property type="entry name" value="Peptidase_aspartic_dom_sf"/>
</dbReference>
<dbReference type="PROSITE" id="PS50174">
    <property type="entry name" value="G_PATCH"/>
    <property type="match status" value="1"/>
</dbReference>
<proteinExistence type="predicted"/>
<reference evidence="3" key="1">
    <citation type="submission" date="2025-08" db="UniProtKB">
        <authorList>
            <consortium name="RefSeq"/>
        </authorList>
    </citation>
    <scope>IDENTIFICATION</scope>
</reference>
<sequence>METSGGQRSGKEILAVPTFESAAAEENRMMRSYILEMLDSWNNGKEPPSTIPGFPEVLPRADEISNIPKGYSFTPQGHPATLAHIASPSDSHPHMSATNRATNLYVAPPCPTVTQPTIPRPNYESSSFTFQAPTPPLEPTRFPANAYLQPPQYKLTLGQSQDPRMSERDEMDKRIKSLEQSLRDMRGLSGPKGVSYADLCVFLHVHLPAGFKTPKFVLYDGHGDPVGHLKKYCNQLRGVGGREELLIGYFEESLIGITSEWYMDQDISRWHIWDDLARDFIRQFQYNVDIAPDQNALSNLKKKPSEGFREYAIQWRKQASRVKPPIDEKEMVSVFLQAQELDYYQNMMSAMGKPFVEVIKIGKMAENRLKTGRLLSQAAIRATSQAIQGGSGGITKGKKKEESAMAASGAREYRKPKPHFAERAPQHYYPHQDTAYTPQPQENLLQPVPQNRQNPNSLAYQRGIYCAYHSGAEGHNIDNCWTLKKAVQDLINQERIVFTDEDAPNVTNNPLLAHNNRPIIGMICKDREFDPALKAIVAIADAERPKAALRQEKKGKEDETIKNKVEEKKETAEADPGKAKMTAPRKSGVLYLLRGRPEMPLVLSAPKKFQIQGAKPMSAPREAYVTRGTIKLPRLDEPVFIGRVPQKPMTDPTTIPWNYNRSVMTYKGKEITGESPVNAPVRKYSDIREVSVAARKRFPLKVLVTIEEAEAFFHELSMLDCEVVYRLRENPEQVSMLSLLTKSVEHQKVLMRTLNEAYVPAGTLVEQLERMAERFFGVNQISFSKADLPPEGAAHNKALHLTVKYEGYYVKRVMVDGGSGVDICPLSTLQRMEIQTSRIRSNNVCVRVFDGIKRETLGEIDLTLGIGPVEFEVTFQVLDMDTSYNFLLGRPWIYAAGAVPYTLHQMVKFEHEDQEIVVHGEDEHAIYRDPSIPYLAAREGSEHIVYQAFDIVMADQYEEGSPCPQPCLSNVSIMVAKEMLRHGFQPGKGLGKSLQGIPVPITLPTTEKFFGLGFHPSPQDEAWADERKGNGWVLPQPLPHLYQTFVRPKYDEEEEDEAFTEEEIEDICGAMRQMLYDVHMVQSGEGTSTAEVQYVEPNAKLQNWKATPFPTRRESW</sequence>
<dbReference type="SMART" id="SM00443">
    <property type="entry name" value="G_patch"/>
    <property type="match status" value="1"/>
</dbReference>
<organism evidence="3">
    <name type="scientific">Nicotiana tabacum</name>
    <name type="common">Common tobacco</name>
    <dbReference type="NCBI Taxonomy" id="4097"/>
    <lineage>
        <taxon>Eukaryota</taxon>
        <taxon>Viridiplantae</taxon>
        <taxon>Streptophyta</taxon>
        <taxon>Embryophyta</taxon>
        <taxon>Tracheophyta</taxon>
        <taxon>Spermatophyta</taxon>
        <taxon>Magnoliopsida</taxon>
        <taxon>eudicotyledons</taxon>
        <taxon>Gunneridae</taxon>
        <taxon>Pentapetalae</taxon>
        <taxon>asterids</taxon>
        <taxon>lamiids</taxon>
        <taxon>Solanales</taxon>
        <taxon>Solanaceae</taxon>
        <taxon>Nicotianoideae</taxon>
        <taxon>Nicotianeae</taxon>
        <taxon>Nicotiana</taxon>
    </lineage>
</organism>
<dbReference type="RefSeq" id="XP_016436517.1">
    <property type="nucleotide sequence ID" value="XM_016581031.1"/>
</dbReference>
<dbReference type="PaxDb" id="4097-A0A1S3X9D7"/>
<dbReference type="CDD" id="cd00303">
    <property type="entry name" value="retropepsin_like"/>
    <property type="match status" value="1"/>
</dbReference>
<dbReference type="KEGG" id="nta:107762657"/>
<dbReference type="OrthoDB" id="1747505at2759"/>
<feature type="region of interest" description="Disordered" evidence="1">
    <location>
        <begin position="548"/>
        <end position="581"/>
    </location>
</feature>
<protein>
    <recommendedName>
        <fullName evidence="2">G-patch domain-containing protein</fullName>
    </recommendedName>
</protein>
<evidence type="ECO:0000256" key="1">
    <source>
        <dbReference type="SAM" id="MobiDB-lite"/>
    </source>
</evidence>
<evidence type="ECO:0000313" key="3">
    <source>
        <dbReference type="RefSeq" id="XP_016436517.1"/>
    </source>
</evidence>
<name>A0A1S3X9D7_TOBAC</name>
<dbReference type="PANTHER" id="PTHR32108:SF9">
    <property type="entry name" value="REVERSE TRANSCRIPTASE RNASE H-LIKE DOMAIN-CONTAINING PROTEIN"/>
    <property type="match status" value="1"/>
</dbReference>